<comment type="caution">
    <text evidence="2">The sequence shown here is derived from an EMBL/GenBank/DDBJ whole genome shotgun (WGS) entry which is preliminary data.</text>
</comment>
<feature type="chain" id="PRO_5044537414" evidence="1">
    <location>
        <begin position="24"/>
        <end position="280"/>
    </location>
</feature>
<protein>
    <submittedName>
        <fullName evidence="2">Uncharacterized protein</fullName>
    </submittedName>
</protein>
<dbReference type="EMBL" id="JENY01000001">
    <property type="protein sequence ID" value="EXL10487.1"/>
    <property type="molecule type" value="Genomic_DNA"/>
</dbReference>
<sequence length="280" mass="29885">MKHFFRPSLAALAGLGLCASAFAQSDEPQSIPFADGAFTITQEEEYGEKTLSFGDKELASAYVIYFDQIAKLGDTEVALFDVGDGGNACGPAKVMVWKGEDGAIQRAGIGEGDCGAPVMAVAGDWLYFVPWLTPGTSGVVKRWTPQDGFATAGELTYAPEAGTTWKDVDPARLGSMIDAFQNEAVYTQARELLGDRLEEVATSLLVSGEPEKTASGLIYGDGCIPHACGTYDGFMAIDAANEKLYLARQTDGRTPETWPASANWPADLRQTMEKALAGRE</sequence>
<evidence type="ECO:0000313" key="3">
    <source>
        <dbReference type="EMBL" id="TDR37287.1"/>
    </source>
</evidence>
<dbReference type="PATRIC" id="fig|69279.3.peg.218"/>
<dbReference type="eggNOG" id="ENOG503364J">
    <property type="taxonomic scope" value="Bacteria"/>
</dbReference>
<evidence type="ECO:0000313" key="2">
    <source>
        <dbReference type="EMBL" id="EXL10487.1"/>
    </source>
</evidence>
<accession>A0A011U239</accession>
<dbReference type="EMBL" id="SNZF01000003">
    <property type="protein sequence ID" value="TDR37287.1"/>
    <property type="molecule type" value="Genomic_DNA"/>
</dbReference>
<dbReference type="STRING" id="69279.BG36_01075"/>
<feature type="signal peptide" evidence="1">
    <location>
        <begin position="1"/>
        <end position="23"/>
    </location>
</feature>
<keyword evidence="5" id="KW-1185">Reference proteome</keyword>
<dbReference type="OrthoDB" id="8062956at2"/>
<reference evidence="3 5" key="2">
    <citation type="submission" date="2019-03" db="EMBL/GenBank/DDBJ databases">
        <title>Genomic Encyclopedia of Type Strains, Phase IV (KMG-IV): sequencing the most valuable type-strain genomes for metagenomic binning, comparative biology and taxonomic classification.</title>
        <authorList>
            <person name="Goeker M."/>
        </authorList>
    </citation>
    <scope>NUCLEOTIDE SEQUENCE [LARGE SCALE GENOMIC DNA]</scope>
    <source>
        <strain evidence="3 5">DSM 11603</strain>
    </source>
</reference>
<gene>
    <name evidence="2" type="ORF">BG36_01075</name>
    <name evidence="3" type="ORF">DES43_103217</name>
</gene>
<reference evidence="2 4" key="1">
    <citation type="submission" date="2014-02" db="EMBL/GenBank/DDBJ databases">
        <title>Aquamicrobium defluvii Genome sequencing.</title>
        <authorList>
            <person name="Wang X."/>
        </authorList>
    </citation>
    <scope>NUCLEOTIDE SEQUENCE [LARGE SCALE GENOMIC DNA]</scope>
    <source>
        <strain evidence="2 4">W13Z1</strain>
    </source>
</reference>
<evidence type="ECO:0000256" key="1">
    <source>
        <dbReference type="SAM" id="SignalP"/>
    </source>
</evidence>
<dbReference type="HOGENOM" id="CLU_899562_0_0_5"/>
<dbReference type="RefSeq" id="WP_035022292.1">
    <property type="nucleotide sequence ID" value="NZ_KK073877.1"/>
</dbReference>
<keyword evidence="1" id="KW-0732">Signal</keyword>
<evidence type="ECO:0000313" key="4">
    <source>
        <dbReference type="Proteomes" id="UP000019849"/>
    </source>
</evidence>
<dbReference type="Proteomes" id="UP000019849">
    <property type="component" value="Unassembled WGS sequence"/>
</dbReference>
<organism evidence="2 4">
    <name type="scientific">Aquamicrobium defluvii</name>
    <dbReference type="NCBI Taxonomy" id="69279"/>
    <lineage>
        <taxon>Bacteria</taxon>
        <taxon>Pseudomonadati</taxon>
        <taxon>Pseudomonadota</taxon>
        <taxon>Alphaproteobacteria</taxon>
        <taxon>Hyphomicrobiales</taxon>
        <taxon>Phyllobacteriaceae</taxon>
        <taxon>Aquamicrobium</taxon>
    </lineage>
</organism>
<proteinExistence type="predicted"/>
<evidence type="ECO:0000313" key="5">
    <source>
        <dbReference type="Proteomes" id="UP000294958"/>
    </source>
</evidence>
<name>A0A011U239_9HYPH</name>
<dbReference type="Proteomes" id="UP000294958">
    <property type="component" value="Unassembled WGS sequence"/>
</dbReference>
<dbReference type="AlphaFoldDB" id="A0A011U239"/>